<dbReference type="SUPFAM" id="SSF51556">
    <property type="entry name" value="Metallo-dependent hydrolases"/>
    <property type="match status" value="1"/>
</dbReference>
<dbReference type="InterPro" id="IPR033932">
    <property type="entry name" value="YtcJ-like"/>
</dbReference>
<dbReference type="CDD" id="cd01300">
    <property type="entry name" value="YtcJ_like"/>
    <property type="match status" value="1"/>
</dbReference>
<protein>
    <submittedName>
        <fullName evidence="3">Amidohydrolase 3</fullName>
    </submittedName>
</protein>
<dbReference type="InterPro" id="IPR011059">
    <property type="entry name" value="Metal-dep_hydrolase_composite"/>
</dbReference>
<dbReference type="Gene3D" id="3.20.20.140">
    <property type="entry name" value="Metal-dependent hydrolases"/>
    <property type="match status" value="1"/>
</dbReference>
<dbReference type="KEGG" id="aba:Acid345_4740"/>
<sequence length="589" mass="62740">MVRSLVTILATVLSITILFAQQQPADRIYRHGVVFTADGQQTAAEAVAVREGRIVYVGGNAGVEPFVGKNTKVTDLHGGFLMPGLVDGHMHPLEAGLKLQKCSLNYEPITVEEMQKRIQACLDKTKNEEPDTWLEVVSWFQEGMVPAGVKTSRATLDALKTKRPIFVLSSFGHTALANSRALALAKITKETADPLGGKIWHDANGNPTGLLEDAAQEFCSKLLPKPTAQDDLAAAKLALKAMNAQGVTTFLDADTPEGSMVAFTELQKSGKLTARGHFAPQIAPEEAGDPAKAVAKIVAYAKNYDQGAPKVSPGITVRNAKLYLDGVIAAPALTGNMLEPYRVNAGTEQAPNWVPGKSRGPDVYFQAKPLAEILTGLARAGIDPHMHVDGDGAVNAALNGIEAMRTAVGSADIRPGLAHCEIVGPANFTRFKALGAIPVLSFQWEKPAGDTVGLTNYFGPERMKILEPAGLLANAGARVVYGSDWPVDLLDEWFALKVGVTRMNAPSAGFQGKLGEDPGLSPEQVLRAITIDAAYELHTEQLTGSLEVGKVADLIVLDRNPLKIAPEDIANVKVLETVVGGKTVYEATR</sequence>
<dbReference type="EnsemblBacteria" id="ABF43739">
    <property type="protein sequence ID" value="ABF43739"/>
    <property type="gene ID" value="Acid345_4740"/>
</dbReference>
<organism evidence="3 4">
    <name type="scientific">Koribacter versatilis (strain Ellin345)</name>
    <dbReference type="NCBI Taxonomy" id="204669"/>
    <lineage>
        <taxon>Bacteria</taxon>
        <taxon>Pseudomonadati</taxon>
        <taxon>Acidobacteriota</taxon>
        <taxon>Terriglobia</taxon>
        <taxon>Terriglobales</taxon>
        <taxon>Candidatus Korobacteraceae</taxon>
        <taxon>Candidatus Korobacter</taxon>
    </lineage>
</organism>
<evidence type="ECO:0000313" key="3">
    <source>
        <dbReference type="EMBL" id="ABF43739.1"/>
    </source>
</evidence>
<feature type="signal peptide" evidence="1">
    <location>
        <begin position="1"/>
        <end position="20"/>
    </location>
</feature>
<keyword evidence="1" id="KW-0732">Signal</keyword>
<name>Q1IHB1_KORVE</name>
<gene>
    <name evidence="3" type="ordered locus">Acid345_4740</name>
</gene>
<dbReference type="EMBL" id="CP000360">
    <property type="protein sequence ID" value="ABF43739.1"/>
    <property type="molecule type" value="Genomic_DNA"/>
</dbReference>
<dbReference type="Pfam" id="PF07969">
    <property type="entry name" value="Amidohydro_3"/>
    <property type="match status" value="1"/>
</dbReference>
<feature type="domain" description="Amidohydrolase 3" evidence="2">
    <location>
        <begin position="72"/>
        <end position="585"/>
    </location>
</feature>
<dbReference type="STRING" id="204669.Acid345_4740"/>
<dbReference type="OrthoDB" id="9767366at2"/>
<accession>Q1IHB1</accession>
<dbReference type="eggNOG" id="COG1574">
    <property type="taxonomic scope" value="Bacteria"/>
</dbReference>
<dbReference type="PANTHER" id="PTHR22642:SF2">
    <property type="entry name" value="PROTEIN LONG AFTER FAR-RED 3"/>
    <property type="match status" value="1"/>
</dbReference>
<evidence type="ECO:0000259" key="2">
    <source>
        <dbReference type="Pfam" id="PF07969"/>
    </source>
</evidence>
<evidence type="ECO:0000256" key="1">
    <source>
        <dbReference type="SAM" id="SignalP"/>
    </source>
</evidence>
<dbReference type="PANTHER" id="PTHR22642">
    <property type="entry name" value="IMIDAZOLONEPROPIONASE"/>
    <property type="match status" value="1"/>
</dbReference>
<dbReference type="SUPFAM" id="SSF51338">
    <property type="entry name" value="Composite domain of metallo-dependent hydrolases"/>
    <property type="match status" value="1"/>
</dbReference>
<dbReference type="AlphaFoldDB" id="Q1IHB1"/>
<dbReference type="Proteomes" id="UP000002432">
    <property type="component" value="Chromosome"/>
</dbReference>
<dbReference type="HOGENOM" id="CLU_009942_6_1_0"/>
<dbReference type="InterPro" id="IPR032466">
    <property type="entry name" value="Metal_Hydrolase"/>
</dbReference>
<evidence type="ECO:0000313" key="4">
    <source>
        <dbReference type="Proteomes" id="UP000002432"/>
    </source>
</evidence>
<proteinExistence type="predicted"/>
<dbReference type="MEROPS" id="M38.980"/>
<dbReference type="Gene3D" id="2.30.40.10">
    <property type="entry name" value="Urease, subunit C, domain 1"/>
    <property type="match status" value="1"/>
</dbReference>
<feature type="chain" id="PRO_5004190662" evidence="1">
    <location>
        <begin position="21"/>
        <end position="589"/>
    </location>
</feature>
<dbReference type="Gene3D" id="3.10.310.70">
    <property type="match status" value="1"/>
</dbReference>
<dbReference type="GO" id="GO:0016810">
    <property type="term" value="F:hydrolase activity, acting on carbon-nitrogen (but not peptide) bonds"/>
    <property type="evidence" value="ECO:0007669"/>
    <property type="project" value="InterPro"/>
</dbReference>
<dbReference type="RefSeq" id="WP_011525535.1">
    <property type="nucleotide sequence ID" value="NC_008009.1"/>
</dbReference>
<dbReference type="InterPro" id="IPR013108">
    <property type="entry name" value="Amidohydro_3"/>
</dbReference>
<reference evidence="3 4" key="1">
    <citation type="journal article" date="2009" name="Appl. Environ. Microbiol.">
        <title>Three genomes from the phylum Acidobacteria provide insight into the lifestyles of these microorganisms in soils.</title>
        <authorList>
            <person name="Ward N.L."/>
            <person name="Challacombe J.F."/>
            <person name="Janssen P.H."/>
            <person name="Henrissat B."/>
            <person name="Coutinho P.M."/>
            <person name="Wu M."/>
            <person name="Xie G."/>
            <person name="Haft D.H."/>
            <person name="Sait M."/>
            <person name="Badger J."/>
            <person name="Barabote R.D."/>
            <person name="Bradley B."/>
            <person name="Brettin T.S."/>
            <person name="Brinkac L.M."/>
            <person name="Bruce D."/>
            <person name="Creasy T."/>
            <person name="Daugherty S.C."/>
            <person name="Davidsen T.M."/>
            <person name="DeBoy R.T."/>
            <person name="Detter J.C."/>
            <person name="Dodson R.J."/>
            <person name="Durkin A.S."/>
            <person name="Ganapathy A."/>
            <person name="Gwinn-Giglio M."/>
            <person name="Han C.S."/>
            <person name="Khouri H."/>
            <person name="Kiss H."/>
            <person name="Kothari S.P."/>
            <person name="Madupu R."/>
            <person name="Nelson K.E."/>
            <person name="Nelson W.C."/>
            <person name="Paulsen I."/>
            <person name="Penn K."/>
            <person name="Ren Q."/>
            <person name="Rosovitz M.J."/>
            <person name="Selengut J.D."/>
            <person name="Shrivastava S."/>
            <person name="Sullivan S.A."/>
            <person name="Tapia R."/>
            <person name="Thompson L.S."/>
            <person name="Watkins K.L."/>
            <person name="Yang Q."/>
            <person name="Yu C."/>
            <person name="Zafar N."/>
            <person name="Zhou L."/>
            <person name="Kuske C.R."/>
        </authorList>
    </citation>
    <scope>NUCLEOTIDE SEQUENCE [LARGE SCALE GENOMIC DNA]</scope>
    <source>
        <strain evidence="3 4">Ellin345</strain>
    </source>
</reference>
<keyword evidence="4" id="KW-1185">Reference proteome</keyword>